<organism evidence="2 3">
    <name type="scientific">Deinococcus irradiatisoli</name>
    <dbReference type="NCBI Taxonomy" id="2202254"/>
    <lineage>
        <taxon>Bacteria</taxon>
        <taxon>Thermotogati</taxon>
        <taxon>Deinococcota</taxon>
        <taxon>Deinococci</taxon>
        <taxon>Deinococcales</taxon>
        <taxon>Deinococcaceae</taxon>
        <taxon>Deinococcus</taxon>
    </lineage>
</organism>
<name>A0A2Z3JGQ7_9DEIO</name>
<dbReference type="RefSeq" id="WP_109825683.1">
    <property type="nucleotide sequence ID" value="NZ_CP029494.1"/>
</dbReference>
<keyword evidence="3" id="KW-1185">Reference proteome</keyword>
<dbReference type="EMBL" id="CP029494">
    <property type="protein sequence ID" value="AWN22530.1"/>
    <property type="molecule type" value="Genomic_DNA"/>
</dbReference>
<proteinExistence type="predicted"/>
<evidence type="ECO:0008006" key="4">
    <source>
        <dbReference type="Google" id="ProtNLM"/>
    </source>
</evidence>
<dbReference type="OrthoDB" id="66168at2"/>
<evidence type="ECO:0000313" key="2">
    <source>
        <dbReference type="EMBL" id="AWN22530.1"/>
    </source>
</evidence>
<accession>A0A2Z3JGQ7</accession>
<gene>
    <name evidence="2" type="ORF">DKM44_04165</name>
</gene>
<dbReference type="Proteomes" id="UP000245368">
    <property type="component" value="Chromosome"/>
</dbReference>
<protein>
    <recommendedName>
        <fullName evidence="4">Imelysin-like domain-containing protein</fullName>
    </recommendedName>
</protein>
<keyword evidence="1" id="KW-0732">Signal</keyword>
<sequence length="225" mass="23552">MTPRFFPLALLLGLGLPGAAHAAPLPCALVSRLDLDTYLSLSLDHTSEADLDQGSLAYAACLSGQLSGELAGSPNLAARIGKLRELYRQLRSLEGGLAYAMAGGGTMHSHAVPRSYPDIERTLGSLAALASSPLGGQTGPRFQASLTASRQAFDARIKALKAWKPKDAAASTFYDPKQFQADVSRYAQTGAAILQLLGNRADAATAAGALPLSSALFLDDYLSEF</sequence>
<feature type="signal peptide" evidence="1">
    <location>
        <begin position="1"/>
        <end position="22"/>
    </location>
</feature>
<dbReference type="AlphaFoldDB" id="A0A2Z3JGQ7"/>
<evidence type="ECO:0000313" key="3">
    <source>
        <dbReference type="Proteomes" id="UP000245368"/>
    </source>
</evidence>
<dbReference type="KEGG" id="dez:DKM44_04165"/>
<reference evidence="2 3" key="1">
    <citation type="submission" date="2018-05" db="EMBL/GenBank/DDBJ databases">
        <title>Complete Genome Sequence of Deinococcus sp. strain 17bor-2.</title>
        <authorList>
            <person name="Srinivasan S."/>
        </authorList>
    </citation>
    <scope>NUCLEOTIDE SEQUENCE [LARGE SCALE GENOMIC DNA]</scope>
    <source>
        <strain evidence="2 3">17bor-2</strain>
    </source>
</reference>
<feature type="chain" id="PRO_5016310106" description="Imelysin-like domain-containing protein" evidence="1">
    <location>
        <begin position="23"/>
        <end position="225"/>
    </location>
</feature>
<evidence type="ECO:0000256" key="1">
    <source>
        <dbReference type="SAM" id="SignalP"/>
    </source>
</evidence>